<evidence type="ECO:0008006" key="3">
    <source>
        <dbReference type="Google" id="ProtNLM"/>
    </source>
</evidence>
<reference evidence="1 2" key="1">
    <citation type="journal article" date="2013" name="PLoS ONE">
        <title>Predicting the Proteins of Angomonas deanei, Strigomonas culicis and Their Respective Endosymbionts Reveals New Aspects of the Trypanosomatidae Family.</title>
        <authorList>
            <person name="Motta M.C."/>
            <person name="Martins A.C."/>
            <person name="de Souza S.S."/>
            <person name="Catta-Preta C.M."/>
            <person name="Silva R."/>
            <person name="Klein C.C."/>
            <person name="de Almeida L.G."/>
            <person name="de Lima Cunha O."/>
            <person name="Ciapina L.P."/>
            <person name="Brocchi M."/>
            <person name="Colabardini A.C."/>
            <person name="de Araujo Lima B."/>
            <person name="Machado C.R."/>
            <person name="de Almeida Soares C.M."/>
            <person name="Probst C.M."/>
            <person name="de Menezes C.B."/>
            <person name="Thompson C.E."/>
            <person name="Bartholomeu D.C."/>
            <person name="Gradia D.F."/>
            <person name="Pavoni D.P."/>
            <person name="Grisard E.C."/>
            <person name="Fantinatti-Garboggini F."/>
            <person name="Marchini F.K."/>
            <person name="Rodrigues-Luiz G.F."/>
            <person name="Wagner G."/>
            <person name="Goldman G.H."/>
            <person name="Fietto J.L."/>
            <person name="Elias M.C."/>
            <person name="Goldman M.H."/>
            <person name="Sagot M.F."/>
            <person name="Pereira M."/>
            <person name="Stoco P.H."/>
            <person name="de Mendonca-Neto R.P."/>
            <person name="Teixeira S.M."/>
            <person name="Maciel T.E."/>
            <person name="de Oliveira Mendes T.A."/>
            <person name="Urmenyi T.P."/>
            <person name="de Souza W."/>
            <person name="Schenkman S."/>
            <person name="de Vasconcelos A.T."/>
        </authorList>
    </citation>
    <scope>NUCLEOTIDE SEQUENCE [LARGE SCALE GENOMIC DNA]</scope>
</reference>
<dbReference type="Gene3D" id="2.130.10.10">
    <property type="entry name" value="YVTN repeat-like/Quinoprotein amine dehydrogenase"/>
    <property type="match status" value="1"/>
</dbReference>
<dbReference type="InterPro" id="IPR036322">
    <property type="entry name" value="WD40_repeat_dom_sf"/>
</dbReference>
<evidence type="ECO:0000313" key="2">
    <source>
        <dbReference type="Proteomes" id="UP000015354"/>
    </source>
</evidence>
<dbReference type="SUPFAM" id="SSF50978">
    <property type="entry name" value="WD40 repeat-like"/>
    <property type="match status" value="1"/>
</dbReference>
<proteinExistence type="predicted"/>
<protein>
    <recommendedName>
        <fullName evidence="3">Guanine nucleotide-binding protein subunit beta-like protein</fullName>
    </recommendedName>
</protein>
<keyword evidence="2" id="KW-1185">Reference proteome</keyword>
<sequence>MHFLTAGSDRIIRMYNKAFELEHKFERGVTDNGMWRPSHVNRIFSVRYISPTLIASAGWESPIQLWNTKTGRSEQQLFGSKAGSDCLEPIRDTCMILVSSAQEGHQLQVYDCVSVHELVKESERLSAHIPKHEQIIVSRLDSSANRVWAISSQTLFVISFATGDVLKRAALPAVAISIELDPTRTDRAIVCCQKGIVLVVRT</sequence>
<accession>S9V6P9</accession>
<dbReference type="OrthoDB" id="10251741at2759"/>
<dbReference type="InterPro" id="IPR015943">
    <property type="entry name" value="WD40/YVTN_repeat-like_dom_sf"/>
</dbReference>
<organism evidence="1 2">
    <name type="scientific">Strigomonas culicis</name>
    <dbReference type="NCBI Taxonomy" id="28005"/>
    <lineage>
        <taxon>Eukaryota</taxon>
        <taxon>Discoba</taxon>
        <taxon>Euglenozoa</taxon>
        <taxon>Kinetoplastea</taxon>
        <taxon>Metakinetoplastina</taxon>
        <taxon>Trypanosomatida</taxon>
        <taxon>Trypanosomatidae</taxon>
        <taxon>Strigomonadinae</taxon>
        <taxon>Strigomonas</taxon>
    </lineage>
</organism>
<dbReference type="PANTHER" id="PTHR47822:SF2">
    <property type="entry name" value="F-BOX AND WD-40 DOMAIN PROTEIN 7"/>
    <property type="match status" value="1"/>
</dbReference>
<dbReference type="Proteomes" id="UP000015354">
    <property type="component" value="Unassembled WGS sequence"/>
</dbReference>
<dbReference type="AlphaFoldDB" id="S9V6P9"/>
<evidence type="ECO:0000313" key="1">
    <source>
        <dbReference type="EMBL" id="EPY36749.1"/>
    </source>
</evidence>
<comment type="caution">
    <text evidence="1">The sequence shown here is derived from an EMBL/GenBank/DDBJ whole genome shotgun (WGS) entry which is preliminary data.</text>
</comment>
<name>S9V6P9_9TRYP</name>
<gene>
    <name evidence="1" type="ORF">STCU_00426</name>
</gene>
<dbReference type="EMBL" id="ATMH01000426">
    <property type="protein sequence ID" value="EPY36749.1"/>
    <property type="molecule type" value="Genomic_DNA"/>
</dbReference>
<dbReference type="PANTHER" id="PTHR47822">
    <property type="entry name" value="CARBOHYDRATE BINDING DOMAIN CONTAINING PROTEIN"/>
    <property type="match status" value="1"/>
</dbReference>